<keyword evidence="3" id="KW-1185">Reference proteome</keyword>
<organism evidence="2 3">
    <name type="scientific">Crossiella equi</name>
    <dbReference type="NCBI Taxonomy" id="130796"/>
    <lineage>
        <taxon>Bacteria</taxon>
        <taxon>Bacillati</taxon>
        <taxon>Actinomycetota</taxon>
        <taxon>Actinomycetes</taxon>
        <taxon>Pseudonocardiales</taxon>
        <taxon>Pseudonocardiaceae</taxon>
        <taxon>Crossiella</taxon>
    </lineage>
</organism>
<reference evidence="2 3" key="1">
    <citation type="submission" date="2021-03" db="EMBL/GenBank/DDBJ databases">
        <title>Sequencing the genomes of 1000 actinobacteria strains.</title>
        <authorList>
            <person name="Klenk H.-P."/>
        </authorList>
    </citation>
    <scope>NUCLEOTIDE SEQUENCE [LARGE SCALE GENOMIC DNA]</scope>
    <source>
        <strain evidence="2 3">DSM 44580</strain>
    </source>
</reference>
<feature type="chain" id="PRO_5047212265" description="DUF4352 domain-containing protein" evidence="1">
    <location>
        <begin position="27"/>
        <end position="178"/>
    </location>
</feature>
<name>A0ABS5AGR2_9PSEU</name>
<evidence type="ECO:0000313" key="2">
    <source>
        <dbReference type="EMBL" id="MBP2475755.1"/>
    </source>
</evidence>
<gene>
    <name evidence="2" type="ORF">JOF53_004627</name>
</gene>
<evidence type="ECO:0000313" key="3">
    <source>
        <dbReference type="Proteomes" id="UP001519363"/>
    </source>
</evidence>
<dbReference type="PROSITE" id="PS51257">
    <property type="entry name" value="PROKAR_LIPOPROTEIN"/>
    <property type="match status" value="1"/>
</dbReference>
<keyword evidence="1" id="KW-0732">Signal</keyword>
<dbReference type="EMBL" id="JAGIOO010000001">
    <property type="protein sequence ID" value="MBP2475755.1"/>
    <property type="molecule type" value="Genomic_DNA"/>
</dbReference>
<sequence>MMRRVLLASTVCALALGTAGCLPSLAAEDPGPVADGGTYIATAAAAARLGQGHQWHDGMRVELSTPSPLTGVPVLAGQRAVQLTLVITNGTRQPLRTALARLNGTYTELGSGAVTQAEPLVNRPLGIGIGPDTPDVAPGATQRLRIAFAVGAQPGTLLVRTSPDLGIKYQDVTFSGEV</sequence>
<evidence type="ECO:0000256" key="1">
    <source>
        <dbReference type="SAM" id="SignalP"/>
    </source>
</evidence>
<protein>
    <recommendedName>
        <fullName evidence="4">DUF4352 domain-containing protein</fullName>
    </recommendedName>
</protein>
<dbReference type="RefSeq" id="WP_209707232.1">
    <property type="nucleotide sequence ID" value="NZ_JAGIOO010000001.1"/>
</dbReference>
<evidence type="ECO:0008006" key="4">
    <source>
        <dbReference type="Google" id="ProtNLM"/>
    </source>
</evidence>
<proteinExistence type="predicted"/>
<dbReference type="Proteomes" id="UP001519363">
    <property type="component" value="Unassembled WGS sequence"/>
</dbReference>
<accession>A0ABS5AGR2</accession>
<feature type="signal peptide" evidence="1">
    <location>
        <begin position="1"/>
        <end position="26"/>
    </location>
</feature>
<comment type="caution">
    <text evidence="2">The sequence shown here is derived from an EMBL/GenBank/DDBJ whole genome shotgun (WGS) entry which is preliminary data.</text>
</comment>